<dbReference type="CDD" id="cd02809">
    <property type="entry name" value="alpha_hydroxyacid_oxid_FMN"/>
    <property type="match status" value="1"/>
</dbReference>
<proteinExistence type="inferred from homology"/>
<dbReference type="EC" id="1.-.-.-" evidence="7"/>
<protein>
    <submittedName>
        <fullName evidence="7">Alpha-hydroxy acid oxidase</fullName>
        <ecNumber evidence="7">1.-.-.-</ecNumber>
    </submittedName>
</protein>
<dbReference type="InterPro" id="IPR037396">
    <property type="entry name" value="FMN_HAD"/>
</dbReference>
<dbReference type="InterPro" id="IPR000262">
    <property type="entry name" value="FMN-dep_DH"/>
</dbReference>
<sequence>MPKYAKLERRIPRPADLKPFLALKSQRGLDRAERRVASAYTIDDLRRIAKRRTPSGPFHYVDGGAEEEVSMQRAREAFRDLEFRPRILRDVHAVDTTTTVLDEASALPFGFGPTGGTRMMHSAGERAVLRAAARAGIPYALSSVGTTSIADFAAEAPAARRWFQTYLLKDRETSLRMIAQAKERGYEALVVTVDVPVSGNRLRDLKYGMSYPPQLTVKTFLDASYRVEWWSNLLTTEPYTFTYEEPGVSRSELQVSGFNDNTTTFDDLAWIRDAWDGPLVIKGIQTLEDARRAADAGAAGIVLSNHGGRQLDRTAPPLLLLPAAVREVGADTEIILDSGVRTGADVVAAIALGARFVLVGRAYLYGLMAGGEAGVDRAVQILRSEVERTMQLLGVASVAELTPDQVRLLSRGALVPVE</sequence>
<dbReference type="Gene3D" id="3.20.20.70">
    <property type="entry name" value="Aldolase class I"/>
    <property type="match status" value="1"/>
</dbReference>
<dbReference type="RefSeq" id="WP_286286720.1">
    <property type="nucleotide sequence ID" value="NZ_JASXSZ010000001.1"/>
</dbReference>
<dbReference type="Pfam" id="PF01070">
    <property type="entry name" value="FMN_dh"/>
    <property type="match status" value="1"/>
</dbReference>
<reference evidence="7 8" key="1">
    <citation type="submission" date="2023-06" db="EMBL/GenBank/DDBJ databases">
        <title>Microbacterium sp. nov., isolated from a waste landfill.</title>
        <authorList>
            <person name="Wen W."/>
        </authorList>
    </citation>
    <scope>NUCLEOTIDE SEQUENCE [LARGE SCALE GENOMIC DNA]</scope>
    <source>
        <strain evidence="7 8">ASV49</strain>
    </source>
</reference>
<dbReference type="InterPro" id="IPR013785">
    <property type="entry name" value="Aldolase_TIM"/>
</dbReference>
<dbReference type="PROSITE" id="PS00557">
    <property type="entry name" value="FMN_HYDROXY_ACID_DH_1"/>
    <property type="match status" value="1"/>
</dbReference>
<keyword evidence="2" id="KW-0285">Flavoprotein</keyword>
<evidence type="ECO:0000313" key="8">
    <source>
        <dbReference type="Proteomes" id="UP001235064"/>
    </source>
</evidence>
<keyword evidence="4 7" id="KW-0560">Oxidoreductase</keyword>
<dbReference type="GO" id="GO:0016491">
    <property type="term" value="F:oxidoreductase activity"/>
    <property type="evidence" value="ECO:0007669"/>
    <property type="project" value="UniProtKB-KW"/>
</dbReference>
<comment type="similarity">
    <text evidence="5">Belongs to the FMN-dependent alpha-hydroxy acid dehydrogenase family.</text>
</comment>
<comment type="cofactor">
    <cofactor evidence="1">
        <name>FMN</name>
        <dbReference type="ChEBI" id="CHEBI:58210"/>
    </cofactor>
</comment>
<evidence type="ECO:0000256" key="4">
    <source>
        <dbReference type="ARBA" id="ARBA00023002"/>
    </source>
</evidence>
<evidence type="ECO:0000256" key="5">
    <source>
        <dbReference type="ARBA" id="ARBA00024042"/>
    </source>
</evidence>
<evidence type="ECO:0000256" key="2">
    <source>
        <dbReference type="ARBA" id="ARBA00022630"/>
    </source>
</evidence>
<evidence type="ECO:0000259" key="6">
    <source>
        <dbReference type="PROSITE" id="PS51349"/>
    </source>
</evidence>
<dbReference type="Proteomes" id="UP001235064">
    <property type="component" value="Unassembled WGS sequence"/>
</dbReference>
<name>A0ABT7MVC8_9MICO</name>
<gene>
    <name evidence="7" type="ORF">QSV35_03435</name>
</gene>
<dbReference type="SUPFAM" id="SSF51395">
    <property type="entry name" value="FMN-linked oxidoreductases"/>
    <property type="match status" value="1"/>
</dbReference>
<organism evidence="7 8">
    <name type="scientific">Microbacterium candidum</name>
    <dbReference type="NCBI Taxonomy" id="3041922"/>
    <lineage>
        <taxon>Bacteria</taxon>
        <taxon>Bacillati</taxon>
        <taxon>Actinomycetota</taxon>
        <taxon>Actinomycetes</taxon>
        <taxon>Micrococcales</taxon>
        <taxon>Microbacteriaceae</taxon>
        <taxon>Microbacterium</taxon>
    </lineage>
</organism>
<comment type="caution">
    <text evidence="7">The sequence shown here is derived from an EMBL/GenBank/DDBJ whole genome shotgun (WGS) entry which is preliminary data.</text>
</comment>
<dbReference type="PROSITE" id="PS51349">
    <property type="entry name" value="FMN_HYDROXY_ACID_DH_2"/>
    <property type="match status" value="1"/>
</dbReference>
<keyword evidence="3" id="KW-0288">FMN</keyword>
<evidence type="ECO:0000256" key="1">
    <source>
        <dbReference type="ARBA" id="ARBA00001917"/>
    </source>
</evidence>
<dbReference type="PANTHER" id="PTHR10578">
    <property type="entry name" value="S -2-HYDROXY-ACID OXIDASE-RELATED"/>
    <property type="match status" value="1"/>
</dbReference>
<evidence type="ECO:0000256" key="3">
    <source>
        <dbReference type="ARBA" id="ARBA00022643"/>
    </source>
</evidence>
<keyword evidence="8" id="KW-1185">Reference proteome</keyword>
<feature type="domain" description="FMN hydroxy acid dehydrogenase" evidence="6">
    <location>
        <begin position="34"/>
        <end position="411"/>
    </location>
</feature>
<dbReference type="EMBL" id="JASXSZ010000001">
    <property type="protein sequence ID" value="MDL9978373.1"/>
    <property type="molecule type" value="Genomic_DNA"/>
</dbReference>
<dbReference type="InterPro" id="IPR008259">
    <property type="entry name" value="FMN_hydac_DH_AS"/>
</dbReference>
<dbReference type="InterPro" id="IPR012133">
    <property type="entry name" value="Alpha-hydoxy_acid_DH_FMN"/>
</dbReference>
<accession>A0ABT7MVC8</accession>
<dbReference type="PANTHER" id="PTHR10578:SF107">
    <property type="entry name" value="2-HYDROXYACID OXIDASE 1"/>
    <property type="match status" value="1"/>
</dbReference>
<dbReference type="PIRSF" id="PIRSF000138">
    <property type="entry name" value="Al-hdrx_acd_dh"/>
    <property type="match status" value="1"/>
</dbReference>
<evidence type="ECO:0000313" key="7">
    <source>
        <dbReference type="EMBL" id="MDL9978373.1"/>
    </source>
</evidence>